<evidence type="ECO:0000313" key="1">
    <source>
        <dbReference type="EMBL" id="KAL3714367.1"/>
    </source>
</evidence>
<dbReference type="AlphaFoldDB" id="A0ABD3IHA3"/>
<dbReference type="Gene3D" id="3.80.10.10">
    <property type="entry name" value="Ribonuclease Inhibitor"/>
    <property type="match status" value="1"/>
</dbReference>
<evidence type="ECO:0000313" key="2">
    <source>
        <dbReference type="Proteomes" id="UP001634007"/>
    </source>
</evidence>
<gene>
    <name evidence="1" type="ORF">ACJRO7_006314</name>
</gene>
<comment type="caution">
    <text evidence="1">The sequence shown here is derived from an EMBL/GenBank/DDBJ whole genome shotgun (WGS) entry which is preliminary data.</text>
</comment>
<keyword evidence="2" id="KW-1185">Reference proteome</keyword>
<reference evidence="1 2" key="1">
    <citation type="submission" date="2024-11" db="EMBL/GenBank/DDBJ databases">
        <title>Chromosome-level genome assembly of Eucalyptus globulus Labill. provides insights into its genome evolution.</title>
        <authorList>
            <person name="Li X."/>
        </authorList>
    </citation>
    <scope>NUCLEOTIDE SEQUENCE [LARGE SCALE GENOMIC DNA]</scope>
    <source>
        <strain evidence="1">CL2024</strain>
        <tissue evidence="1">Fresh tender leaves</tissue>
    </source>
</reference>
<dbReference type="InterPro" id="IPR032675">
    <property type="entry name" value="LRR_dom_sf"/>
</dbReference>
<evidence type="ECO:0008006" key="3">
    <source>
        <dbReference type="Google" id="ProtNLM"/>
    </source>
</evidence>
<organism evidence="1 2">
    <name type="scientific">Eucalyptus globulus</name>
    <name type="common">Tasmanian blue gum</name>
    <dbReference type="NCBI Taxonomy" id="34317"/>
    <lineage>
        <taxon>Eukaryota</taxon>
        <taxon>Viridiplantae</taxon>
        <taxon>Streptophyta</taxon>
        <taxon>Embryophyta</taxon>
        <taxon>Tracheophyta</taxon>
        <taxon>Spermatophyta</taxon>
        <taxon>Magnoliopsida</taxon>
        <taxon>eudicotyledons</taxon>
        <taxon>Gunneridae</taxon>
        <taxon>Pentapetalae</taxon>
        <taxon>rosids</taxon>
        <taxon>malvids</taxon>
        <taxon>Myrtales</taxon>
        <taxon>Myrtaceae</taxon>
        <taxon>Myrtoideae</taxon>
        <taxon>Eucalypteae</taxon>
        <taxon>Eucalyptus</taxon>
    </lineage>
</organism>
<proteinExistence type="predicted"/>
<dbReference type="EMBL" id="JBJKBG010000011">
    <property type="protein sequence ID" value="KAL3714367.1"/>
    <property type="molecule type" value="Genomic_DNA"/>
</dbReference>
<protein>
    <recommendedName>
        <fullName evidence="3">Leucine-rich repeat domain, L domain-containing protein</fullName>
    </recommendedName>
</protein>
<accession>A0ABD3IHA3</accession>
<dbReference type="SUPFAM" id="SSF52047">
    <property type="entry name" value="RNI-like"/>
    <property type="match status" value="1"/>
</dbReference>
<dbReference type="Proteomes" id="UP001634007">
    <property type="component" value="Unassembled WGS sequence"/>
</dbReference>
<name>A0ABD3IHA3_EUCGL</name>
<sequence>MVHYDIAELPESIGKLENILVVRVNKFKELESLLPLPSSLVEVNIADCMATETVFDLSELENLEKMNMVNCEKAGDVPGLQCSKSLRRLYLTGCHVCSSVIKKIISKVSLRNYAFSFSVSEGVKFQIR</sequence>